<reference evidence="1" key="1">
    <citation type="submission" date="2022-06" db="EMBL/GenBank/DDBJ databases">
        <title>Alkalimarinus sp. nov., isolated from gut of a Alitta virens.</title>
        <authorList>
            <person name="Yang A.I."/>
            <person name="Shin N.-R."/>
        </authorList>
    </citation>
    <scope>NUCLEOTIDE SEQUENCE</scope>
    <source>
        <strain evidence="1">A2M4</strain>
    </source>
</reference>
<dbReference type="RefSeq" id="WP_265048798.1">
    <property type="nucleotide sequence ID" value="NZ_CP100390.1"/>
</dbReference>
<evidence type="ECO:0000313" key="1">
    <source>
        <dbReference type="EMBL" id="UZE97323.1"/>
    </source>
</evidence>
<name>A0ABY6N5D2_9ALTE</name>
<dbReference type="Proteomes" id="UP001163739">
    <property type="component" value="Chromosome"/>
</dbReference>
<dbReference type="EMBL" id="CP100390">
    <property type="protein sequence ID" value="UZE97323.1"/>
    <property type="molecule type" value="Genomic_DNA"/>
</dbReference>
<sequence>MTSNLIKKMLDNWELRSAHIKEQVSTKVVLNREDLVKIEALAEAYKMPASDLLADLINTVLLEIEEQMPYVAGDKVIRIEEGEPIYEDIGRTPEYMAAKARLEKQ</sequence>
<evidence type="ECO:0000313" key="2">
    <source>
        <dbReference type="Proteomes" id="UP001163739"/>
    </source>
</evidence>
<accession>A0ABY6N5D2</accession>
<proteinExistence type="predicted"/>
<gene>
    <name evidence="1" type="ORF">NKI27_06115</name>
</gene>
<keyword evidence="2" id="KW-1185">Reference proteome</keyword>
<organism evidence="1 2">
    <name type="scientific">Alkalimarinus alittae</name>
    <dbReference type="NCBI Taxonomy" id="2961619"/>
    <lineage>
        <taxon>Bacteria</taxon>
        <taxon>Pseudomonadati</taxon>
        <taxon>Pseudomonadota</taxon>
        <taxon>Gammaproteobacteria</taxon>
        <taxon>Alteromonadales</taxon>
        <taxon>Alteromonadaceae</taxon>
        <taxon>Alkalimarinus</taxon>
    </lineage>
</organism>
<protein>
    <submittedName>
        <fullName evidence="1">Uncharacterized protein</fullName>
    </submittedName>
</protein>